<keyword evidence="1" id="KW-0732">Signal</keyword>
<evidence type="ECO:0000256" key="1">
    <source>
        <dbReference type="SAM" id="SignalP"/>
    </source>
</evidence>
<evidence type="ECO:0000313" key="3">
    <source>
        <dbReference type="Proteomes" id="UP001327225"/>
    </source>
</evidence>
<reference evidence="3" key="1">
    <citation type="submission" date="2023-12" db="EMBL/GenBank/DDBJ databases">
        <title>Novel species in genus Nocardioides.</title>
        <authorList>
            <person name="Zhou H."/>
        </authorList>
    </citation>
    <scope>NUCLEOTIDE SEQUENCE [LARGE SCALE GENOMIC DNA]</scope>
    <source>
        <strain evidence="3">HM61</strain>
    </source>
</reference>
<organism evidence="2 3">
    <name type="scientific">Nocardioides bizhenqiangii</name>
    <dbReference type="NCBI Taxonomy" id="3095076"/>
    <lineage>
        <taxon>Bacteria</taxon>
        <taxon>Bacillati</taxon>
        <taxon>Actinomycetota</taxon>
        <taxon>Actinomycetes</taxon>
        <taxon>Propionibacteriales</taxon>
        <taxon>Nocardioidaceae</taxon>
        <taxon>Nocardioides</taxon>
    </lineage>
</organism>
<sequence>MNKLTRTAVGVLTVAAVLAPISASAPAQAAAPGKDWTTLQTLNRAKQQACKVTTTDGNAWRIFNRVNARLLAEGRVVATLTASRGGDGPTREWTSGWVRHGAISPVGAINVPKRGGWALSMGISGGEFGDGGDLTVAQIGRC</sequence>
<keyword evidence="3" id="KW-1185">Reference proteome</keyword>
<dbReference type="EMBL" id="CP141059">
    <property type="protein sequence ID" value="WQQ27958.1"/>
    <property type="molecule type" value="Genomic_DNA"/>
</dbReference>
<gene>
    <name evidence="2" type="ORF">SHK19_06910</name>
</gene>
<feature type="signal peptide" evidence="1">
    <location>
        <begin position="1"/>
        <end position="29"/>
    </location>
</feature>
<protein>
    <recommendedName>
        <fullName evidence="4">Secreted protein</fullName>
    </recommendedName>
</protein>
<evidence type="ECO:0008006" key="4">
    <source>
        <dbReference type="Google" id="ProtNLM"/>
    </source>
</evidence>
<feature type="chain" id="PRO_5047392474" description="Secreted protein" evidence="1">
    <location>
        <begin position="30"/>
        <end position="142"/>
    </location>
</feature>
<dbReference type="RefSeq" id="WP_322457836.1">
    <property type="nucleotide sequence ID" value="NZ_CP141059.1"/>
</dbReference>
<accession>A0ABZ0ZUG0</accession>
<proteinExistence type="predicted"/>
<evidence type="ECO:0000313" key="2">
    <source>
        <dbReference type="EMBL" id="WQQ27958.1"/>
    </source>
</evidence>
<name>A0ABZ0ZUG0_9ACTN</name>
<dbReference type="Proteomes" id="UP001327225">
    <property type="component" value="Chromosome"/>
</dbReference>